<evidence type="ECO:0000259" key="7">
    <source>
        <dbReference type="Pfam" id="PF06817"/>
    </source>
</evidence>
<keyword evidence="4" id="KW-0255">Endonuclease</keyword>
<evidence type="ECO:0000313" key="9">
    <source>
        <dbReference type="Proteomes" id="UP000586926"/>
    </source>
</evidence>
<feature type="domain" description="Reverse transcriptase thumb" evidence="7">
    <location>
        <begin position="17"/>
        <end position="55"/>
    </location>
</feature>
<dbReference type="AlphaFoldDB" id="A0A7K7X689"/>
<dbReference type="InterPro" id="IPR043502">
    <property type="entry name" value="DNA/RNA_pol_sf"/>
</dbReference>
<evidence type="ECO:0000256" key="3">
    <source>
        <dbReference type="ARBA" id="ARBA00022722"/>
    </source>
</evidence>
<dbReference type="Gene3D" id="3.30.70.270">
    <property type="match status" value="1"/>
</dbReference>
<keyword evidence="5" id="KW-0378">Hydrolase</keyword>
<dbReference type="EMBL" id="VZTA01007240">
    <property type="protein sequence ID" value="NXA61177.1"/>
    <property type="molecule type" value="Genomic_DNA"/>
</dbReference>
<evidence type="ECO:0000256" key="1">
    <source>
        <dbReference type="ARBA" id="ARBA00022679"/>
    </source>
</evidence>
<comment type="caution">
    <text evidence="8">The sequence shown here is derived from an EMBL/GenBank/DDBJ whole genome shotgun (WGS) entry which is preliminary data.</text>
</comment>
<keyword evidence="3" id="KW-0540">Nuclease</keyword>
<dbReference type="GO" id="GO:0016787">
    <property type="term" value="F:hydrolase activity"/>
    <property type="evidence" value="ECO:0007669"/>
    <property type="project" value="UniProtKB-KW"/>
</dbReference>
<evidence type="ECO:0000256" key="4">
    <source>
        <dbReference type="ARBA" id="ARBA00022759"/>
    </source>
</evidence>
<sequence length="56" mass="6392">PWKYLGFPLFEQQIVPQPTVLQTSIKTLNDLQKLLGTLNWLRLTLGISTKELSPLV</sequence>
<organism evidence="8 9">
    <name type="scientific">Mohoua ochrocephala</name>
    <dbReference type="NCBI Taxonomy" id="874463"/>
    <lineage>
        <taxon>Eukaryota</taxon>
        <taxon>Metazoa</taxon>
        <taxon>Chordata</taxon>
        <taxon>Craniata</taxon>
        <taxon>Vertebrata</taxon>
        <taxon>Euteleostomi</taxon>
        <taxon>Archelosauria</taxon>
        <taxon>Archosauria</taxon>
        <taxon>Dinosauria</taxon>
        <taxon>Saurischia</taxon>
        <taxon>Theropoda</taxon>
        <taxon>Coelurosauria</taxon>
        <taxon>Aves</taxon>
        <taxon>Neognathae</taxon>
        <taxon>Neoaves</taxon>
        <taxon>Telluraves</taxon>
        <taxon>Australaves</taxon>
        <taxon>Passeriformes</taxon>
        <taxon>Meliphagoidea</taxon>
        <taxon>Acanthizidae</taxon>
        <taxon>Mohoua</taxon>
    </lineage>
</organism>
<dbReference type="GO" id="GO:0035613">
    <property type="term" value="F:RNA stem-loop binding"/>
    <property type="evidence" value="ECO:0007669"/>
    <property type="project" value="TreeGrafter"/>
</dbReference>
<keyword evidence="9" id="KW-1185">Reference proteome</keyword>
<dbReference type="Proteomes" id="UP000586926">
    <property type="component" value="Unassembled WGS sequence"/>
</dbReference>
<gene>
    <name evidence="8" type="primary">Ervk6_0</name>
    <name evidence="8" type="ORF">MOHOCH_R14550</name>
</gene>
<dbReference type="InterPro" id="IPR010661">
    <property type="entry name" value="RVT_thumb"/>
</dbReference>
<keyword evidence="6" id="KW-0695">RNA-directed DNA polymerase</keyword>
<dbReference type="InterPro" id="IPR043128">
    <property type="entry name" value="Rev_trsase/Diguanyl_cyclase"/>
</dbReference>
<evidence type="ECO:0000256" key="2">
    <source>
        <dbReference type="ARBA" id="ARBA00022695"/>
    </source>
</evidence>
<proteinExistence type="predicted"/>
<dbReference type="GO" id="GO:0003964">
    <property type="term" value="F:RNA-directed DNA polymerase activity"/>
    <property type="evidence" value="ECO:0007669"/>
    <property type="project" value="UniProtKB-KW"/>
</dbReference>
<name>A0A7K7X689_9PASS</name>
<keyword evidence="1" id="KW-0808">Transferase</keyword>
<protein>
    <submittedName>
        <fullName evidence="8">POK6 protein</fullName>
    </submittedName>
</protein>
<keyword evidence="2" id="KW-0548">Nucleotidyltransferase</keyword>
<dbReference type="SUPFAM" id="SSF56672">
    <property type="entry name" value="DNA/RNA polymerases"/>
    <property type="match status" value="1"/>
</dbReference>
<dbReference type="PANTHER" id="PTHR41694">
    <property type="entry name" value="ENDOGENOUS RETROVIRUS GROUP K MEMBER POL PROTEIN"/>
    <property type="match status" value="1"/>
</dbReference>
<accession>A0A7K7X689</accession>
<evidence type="ECO:0000256" key="5">
    <source>
        <dbReference type="ARBA" id="ARBA00022801"/>
    </source>
</evidence>
<dbReference type="GO" id="GO:0004519">
    <property type="term" value="F:endonuclease activity"/>
    <property type="evidence" value="ECO:0007669"/>
    <property type="project" value="UniProtKB-KW"/>
</dbReference>
<reference evidence="8 9" key="1">
    <citation type="submission" date="2019-09" db="EMBL/GenBank/DDBJ databases">
        <title>Bird 10,000 Genomes (B10K) Project - Family phase.</title>
        <authorList>
            <person name="Zhang G."/>
        </authorList>
    </citation>
    <scope>NUCLEOTIDE SEQUENCE [LARGE SCALE GENOMIC DNA]</scope>
    <source>
        <strain evidence="8">B10K-DU-030-22</strain>
        <tissue evidence="8">Blood</tissue>
    </source>
</reference>
<feature type="non-terminal residue" evidence="8">
    <location>
        <position position="56"/>
    </location>
</feature>
<evidence type="ECO:0000256" key="6">
    <source>
        <dbReference type="ARBA" id="ARBA00022918"/>
    </source>
</evidence>
<dbReference type="Pfam" id="PF06817">
    <property type="entry name" value="RVT_thumb"/>
    <property type="match status" value="1"/>
</dbReference>
<evidence type="ECO:0000313" key="8">
    <source>
        <dbReference type="EMBL" id="NXA61177.1"/>
    </source>
</evidence>
<dbReference type="PANTHER" id="PTHR41694:SF3">
    <property type="entry name" value="RNA-DIRECTED DNA POLYMERASE-RELATED"/>
    <property type="match status" value="1"/>
</dbReference>
<feature type="non-terminal residue" evidence="8">
    <location>
        <position position="1"/>
    </location>
</feature>